<evidence type="ECO:0000256" key="1">
    <source>
        <dbReference type="SAM" id="MobiDB-lite"/>
    </source>
</evidence>
<comment type="caution">
    <text evidence="2">The sequence shown here is derived from an EMBL/GenBank/DDBJ whole genome shotgun (WGS) entry which is preliminary data.</text>
</comment>
<dbReference type="EMBL" id="CAJVQB010005439">
    <property type="protein sequence ID" value="CAG8661912.1"/>
    <property type="molecule type" value="Genomic_DNA"/>
</dbReference>
<organism evidence="2 3">
    <name type="scientific">Gigaspora margarita</name>
    <dbReference type="NCBI Taxonomy" id="4874"/>
    <lineage>
        <taxon>Eukaryota</taxon>
        <taxon>Fungi</taxon>
        <taxon>Fungi incertae sedis</taxon>
        <taxon>Mucoromycota</taxon>
        <taxon>Glomeromycotina</taxon>
        <taxon>Glomeromycetes</taxon>
        <taxon>Diversisporales</taxon>
        <taxon>Gigasporaceae</taxon>
        <taxon>Gigaspora</taxon>
    </lineage>
</organism>
<proteinExistence type="predicted"/>
<gene>
    <name evidence="2" type="ORF">GMARGA_LOCUS9927</name>
</gene>
<protein>
    <submittedName>
        <fullName evidence="2">39632_t:CDS:1</fullName>
    </submittedName>
</protein>
<dbReference type="Proteomes" id="UP000789901">
    <property type="component" value="Unassembled WGS sequence"/>
</dbReference>
<feature type="non-terminal residue" evidence="2">
    <location>
        <position position="86"/>
    </location>
</feature>
<feature type="region of interest" description="Disordered" evidence="1">
    <location>
        <begin position="61"/>
        <end position="86"/>
    </location>
</feature>
<name>A0ABN7UT61_GIGMA</name>
<reference evidence="2 3" key="1">
    <citation type="submission" date="2021-06" db="EMBL/GenBank/DDBJ databases">
        <authorList>
            <person name="Kallberg Y."/>
            <person name="Tangrot J."/>
            <person name="Rosling A."/>
        </authorList>
    </citation>
    <scope>NUCLEOTIDE SEQUENCE [LARGE SCALE GENOMIC DNA]</scope>
    <source>
        <strain evidence="2 3">120-4 pot B 10/14</strain>
    </source>
</reference>
<keyword evidence="3" id="KW-1185">Reference proteome</keyword>
<evidence type="ECO:0000313" key="2">
    <source>
        <dbReference type="EMBL" id="CAG8661912.1"/>
    </source>
</evidence>
<accession>A0ABN7UT61</accession>
<evidence type="ECO:0000313" key="3">
    <source>
        <dbReference type="Proteomes" id="UP000789901"/>
    </source>
</evidence>
<sequence length="86" mass="9542">MKSDTKMNAFQYYPIYLLFEDDLFSGIAPNGFEDDLFSGIPPNSFKNIVDNLNIETGFETNNITGGNLDDSNTETQQYNSGVNTSA</sequence>